<keyword evidence="3" id="KW-1185">Reference proteome</keyword>
<evidence type="ECO:0000313" key="2">
    <source>
        <dbReference type="EMBL" id="KXB35397.1"/>
    </source>
</evidence>
<dbReference type="STRING" id="1393034.HMPREF3192_00268"/>
<accession>A0A133XWT0</accession>
<feature type="region of interest" description="Disordered" evidence="1">
    <location>
        <begin position="1"/>
        <end position="84"/>
    </location>
</feature>
<reference evidence="3" key="1">
    <citation type="submission" date="2016-01" db="EMBL/GenBank/DDBJ databases">
        <authorList>
            <person name="Mitreva M."/>
            <person name="Pepin K.H."/>
            <person name="Mihindukulasuriya K.A."/>
            <person name="Fulton R."/>
            <person name="Fronick C."/>
            <person name="O'Laughlin M."/>
            <person name="Miner T."/>
            <person name="Herter B."/>
            <person name="Rosa B.A."/>
            <person name="Cordes M."/>
            <person name="Tomlinson C."/>
            <person name="Wollam A."/>
            <person name="Palsikar V.B."/>
            <person name="Mardis E.R."/>
            <person name="Wilson R.K."/>
        </authorList>
    </citation>
    <scope>NUCLEOTIDE SEQUENCE [LARGE SCALE GENOMIC DNA]</scope>
    <source>
        <strain evidence="3">DNF00019</strain>
    </source>
</reference>
<feature type="compositionally biased region" description="Polar residues" evidence="1">
    <location>
        <begin position="19"/>
        <end position="29"/>
    </location>
</feature>
<evidence type="ECO:0000313" key="3">
    <source>
        <dbReference type="Proteomes" id="UP000070675"/>
    </source>
</evidence>
<evidence type="ECO:0000256" key="1">
    <source>
        <dbReference type="SAM" id="MobiDB-lite"/>
    </source>
</evidence>
<sequence length="84" mass="9724">MLIMTADVKQNSDEKINDSTRSQNASLSKNKTKSRHTSHKELKRDTAKEDSTFARALREDDDGYDPWSDRPSRPEVLFQADPWQ</sequence>
<dbReference type="EMBL" id="LSCR01000003">
    <property type="protein sequence ID" value="KXB35397.1"/>
    <property type="molecule type" value="Genomic_DNA"/>
</dbReference>
<protein>
    <submittedName>
        <fullName evidence="2">Uncharacterized protein</fullName>
    </submittedName>
</protein>
<proteinExistence type="predicted"/>
<dbReference type="Proteomes" id="UP000070675">
    <property type="component" value="Unassembled WGS sequence"/>
</dbReference>
<dbReference type="PATRIC" id="fig|1393034.3.peg.263"/>
<dbReference type="AlphaFoldDB" id="A0A133XWT0"/>
<comment type="caution">
    <text evidence="2">The sequence shown here is derived from an EMBL/GenBank/DDBJ whole genome shotgun (WGS) entry which is preliminary data.</text>
</comment>
<feature type="compositionally biased region" description="Basic and acidic residues" evidence="1">
    <location>
        <begin position="39"/>
        <end position="58"/>
    </location>
</feature>
<gene>
    <name evidence="2" type="ORF">HMPREF3192_00268</name>
</gene>
<name>A0A133XWT0_9ACTN</name>
<organism evidence="2 3">
    <name type="scientific">Atopobium deltae</name>
    <dbReference type="NCBI Taxonomy" id="1393034"/>
    <lineage>
        <taxon>Bacteria</taxon>
        <taxon>Bacillati</taxon>
        <taxon>Actinomycetota</taxon>
        <taxon>Coriobacteriia</taxon>
        <taxon>Coriobacteriales</taxon>
        <taxon>Atopobiaceae</taxon>
        <taxon>Atopobium</taxon>
    </lineage>
</organism>